<feature type="compositionally biased region" description="Basic and acidic residues" evidence="1">
    <location>
        <begin position="95"/>
        <end position="109"/>
    </location>
</feature>
<evidence type="ECO:0000313" key="3">
    <source>
        <dbReference type="Proteomes" id="UP001432027"/>
    </source>
</evidence>
<protein>
    <submittedName>
        <fullName evidence="2">Uncharacterized protein</fullName>
    </submittedName>
</protein>
<comment type="caution">
    <text evidence="2">The sequence shown here is derived from an EMBL/GenBank/DDBJ whole genome shotgun (WGS) entry which is preliminary data.</text>
</comment>
<dbReference type="EMBL" id="BTSX01000001">
    <property type="protein sequence ID" value="GMS81622.1"/>
    <property type="molecule type" value="Genomic_DNA"/>
</dbReference>
<evidence type="ECO:0000313" key="2">
    <source>
        <dbReference type="EMBL" id="GMS81622.1"/>
    </source>
</evidence>
<reference evidence="2" key="1">
    <citation type="submission" date="2023-10" db="EMBL/GenBank/DDBJ databases">
        <title>Genome assembly of Pristionchus species.</title>
        <authorList>
            <person name="Yoshida K."/>
            <person name="Sommer R.J."/>
        </authorList>
    </citation>
    <scope>NUCLEOTIDE SEQUENCE</scope>
    <source>
        <strain evidence="2">RS0144</strain>
    </source>
</reference>
<dbReference type="AlphaFoldDB" id="A0AAV5SG17"/>
<organism evidence="2 3">
    <name type="scientific">Pristionchus entomophagus</name>
    <dbReference type="NCBI Taxonomy" id="358040"/>
    <lineage>
        <taxon>Eukaryota</taxon>
        <taxon>Metazoa</taxon>
        <taxon>Ecdysozoa</taxon>
        <taxon>Nematoda</taxon>
        <taxon>Chromadorea</taxon>
        <taxon>Rhabditida</taxon>
        <taxon>Rhabditina</taxon>
        <taxon>Diplogasteromorpha</taxon>
        <taxon>Diplogasteroidea</taxon>
        <taxon>Neodiplogasteridae</taxon>
        <taxon>Pristionchus</taxon>
    </lineage>
</organism>
<feature type="non-terminal residue" evidence="2">
    <location>
        <position position="1"/>
    </location>
</feature>
<sequence>EIRDQRSEIRDHRSNVEVVALRPPREGLSTESSDLSGVRADALRDEGGVNPGGSTAKEVAVAGRQVRRAGGHSDHVSVLAVHRLALLGVAPRPGRNGDHHGQQDDEGGAHDCVGVGP</sequence>
<feature type="non-terminal residue" evidence="2">
    <location>
        <position position="117"/>
    </location>
</feature>
<accession>A0AAV5SG17</accession>
<name>A0AAV5SG17_9BILA</name>
<keyword evidence="3" id="KW-1185">Reference proteome</keyword>
<proteinExistence type="predicted"/>
<dbReference type="Proteomes" id="UP001432027">
    <property type="component" value="Unassembled WGS sequence"/>
</dbReference>
<gene>
    <name evidence="2" type="ORF">PENTCL1PPCAC_3797</name>
</gene>
<feature type="region of interest" description="Disordered" evidence="1">
    <location>
        <begin position="90"/>
        <end position="117"/>
    </location>
</feature>
<evidence type="ECO:0000256" key="1">
    <source>
        <dbReference type="SAM" id="MobiDB-lite"/>
    </source>
</evidence>